<evidence type="ECO:0000313" key="3">
    <source>
        <dbReference type="Proteomes" id="UP000887116"/>
    </source>
</evidence>
<dbReference type="Proteomes" id="UP000887116">
    <property type="component" value="Unassembled WGS sequence"/>
</dbReference>
<evidence type="ECO:0000256" key="1">
    <source>
        <dbReference type="SAM" id="Phobius"/>
    </source>
</evidence>
<protein>
    <submittedName>
        <fullName evidence="2">Uncharacterized protein</fullName>
    </submittedName>
</protein>
<dbReference type="AlphaFoldDB" id="A0A8X6LRK4"/>
<keyword evidence="1" id="KW-0472">Membrane</keyword>
<feature type="transmembrane region" description="Helical" evidence="1">
    <location>
        <begin position="12"/>
        <end position="30"/>
    </location>
</feature>
<dbReference type="EMBL" id="BMAO01037375">
    <property type="protein sequence ID" value="GFR17304.1"/>
    <property type="molecule type" value="Genomic_DNA"/>
</dbReference>
<sequence>MGMRQHAAQHRFSVQVLAGVVGNLLVRFYLLPSPPTSVDYLIFLQEMLPSLFDPVPQLVRHHMWFRQVGPPPDYGRCVRELLNQVFGHRWIGRSGTFPCADILQNPDVLEFGDTIVRRFGDTVVRRFGDTVVRRFGDTVVRRFGDTVVRRFGDTIVRRFFQ</sequence>
<dbReference type="PANTHER" id="PTHR47326:SF1">
    <property type="entry name" value="HTH PSQ-TYPE DOMAIN-CONTAINING PROTEIN"/>
    <property type="match status" value="1"/>
</dbReference>
<keyword evidence="3" id="KW-1185">Reference proteome</keyword>
<accession>A0A8X6LRK4</accession>
<dbReference type="OrthoDB" id="7699088at2759"/>
<reference evidence="2" key="1">
    <citation type="submission" date="2020-07" db="EMBL/GenBank/DDBJ databases">
        <title>Multicomponent nature underlies the extraordinary mechanical properties of spider dragline silk.</title>
        <authorList>
            <person name="Kono N."/>
            <person name="Nakamura H."/>
            <person name="Mori M."/>
            <person name="Yoshida Y."/>
            <person name="Ohtoshi R."/>
            <person name="Malay A.D."/>
            <person name="Moran D.A.P."/>
            <person name="Tomita M."/>
            <person name="Numata K."/>
            <person name="Arakawa K."/>
        </authorList>
    </citation>
    <scope>NUCLEOTIDE SEQUENCE</scope>
</reference>
<keyword evidence="1" id="KW-1133">Transmembrane helix</keyword>
<name>A0A8X6LRK4_TRICU</name>
<proteinExistence type="predicted"/>
<organism evidence="2 3">
    <name type="scientific">Trichonephila clavata</name>
    <name type="common">Joro spider</name>
    <name type="synonym">Nephila clavata</name>
    <dbReference type="NCBI Taxonomy" id="2740835"/>
    <lineage>
        <taxon>Eukaryota</taxon>
        <taxon>Metazoa</taxon>
        <taxon>Ecdysozoa</taxon>
        <taxon>Arthropoda</taxon>
        <taxon>Chelicerata</taxon>
        <taxon>Arachnida</taxon>
        <taxon>Araneae</taxon>
        <taxon>Araneomorphae</taxon>
        <taxon>Entelegynae</taxon>
        <taxon>Araneoidea</taxon>
        <taxon>Nephilidae</taxon>
        <taxon>Trichonephila</taxon>
    </lineage>
</organism>
<dbReference type="PANTHER" id="PTHR47326">
    <property type="entry name" value="TRANSPOSABLE ELEMENT TC3 TRANSPOSASE-LIKE PROTEIN"/>
    <property type="match status" value="1"/>
</dbReference>
<keyword evidence="1" id="KW-0812">Transmembrane</keyword>
<gene>
    <name evidence="2" type="ORF">TNCT_433861</name>
</gene>
<evidence type="ECO:0000313" key="2">
    <source>
        <dbReference type="EMBL" id="GFR17304.1"/>
    </source>
</evidence>
<comment type="caution">
    <text evidence="2">The sequence shown here is derived from an EMBL/GenBank/DDBJ whole genome shotgun (WGS) entry which is preliminary data.</text>
</comment>